<keyword evidence="3" id="KW-1185">Reference proteome</keyword>
<comment type="caution">
    <text evidence="2">The sequence shown here is derived from an EMBL/GenBank/DDBJ whole genome shotgun (WGS) entry which is preliminary data.</text>
</comment>
<evidence type="ECO:0000256" key="1">
    <source>
        <dbReference type="SAM" id="Phobius"/>
    </source>
</evidence>
<accession>A0ABV2SDE8</accession>
<evidence type="ECO:0000313" key="3">
    <source>
        <dbReference type="Proteomes" id="UP001549366"/>
    </source>
</evidence>
<dbReference type="Proteomes" id="UP001549366">
    <property type="component" value="Unassembled WGS sequence"/>
</dbReference>
<feature type="transmembrane region" description="Helical" evidence="1">
    <location>
        <begin position="183"/>
        <end position="200"/>
    </location>
</feature>
<organism evidence="2 3">
    <name type="scientific">Endozoicomonas lisbonensis</name>
    <dbReference type="NCBI Taxonomy" id="3120522"/>
    <lineage>
        <taxon>Bacteria</taxon>
        <taxon>Pseudomonadati</taxon>
        <taxon>Pseudomonadota</taxon>
        <taxon>Gammaproteobacteria</taxon>
        <taxon>Oceanospirillales</taxon>
        <taxon>Endozoicomonadaceae</taxon>
        <taxon>Endozoicomonas</taxon>
    </lineage>
</organism>
<sequence length="256" mass="29095">MCITESPEQIELGFKYGKSGAHSARSMMLEELKQLFNGLPIDTDRARYEQDIVQYNVLQKSSENARKLTCRHMIDLYGLSPDIPLFKVFRELWELSEDAQPLLALQLAVARDPLLRGSTEVILSLQPGEHLSRETMEAHLAKDNPDRFSPASLKSFSQNINGTWTQSGYLSGKAKKYRTEPKVIYINLVFALILGHYQGLSGQRLFTSFWTNLLVSDLETLYELAHRATLRGLINFKKASEVIEVSFTPMNLPIKE</sequence>
<protein>
    <submittedName>
        <fullName evidence="2">Uncharacterized protein</fullName>
    </submittedName>
</protein>
<name>A0ABV2SDE8_9GAMM</name>
<evidence type="ECO:0000313" key="2">
    <source>
        <dbReference type="EMBL" id="MET4755404.1"/>
    </source>
</evidence>
<keyword evidence="1" id="KW-0812">Transmembrane</keyword>
<dbReference type="RefSeq" id="WP_354009829.1">
    <property type="nucleotide sequence ID" value="NZ_JBEWTA010000001.1"/>
</dbReference>
<gene>
    <name evidence="2" type="ORF">V5J35_000596</name>
</gene>
<dbReference type="EMBL" id="JBEWTB010000002">
    <property type="protein sequence ID" value="MET4755404.1"/>
    <property type="molecule type" value="Genomic_DNA"/>
</dbReference>
<keyword evidence="1" id="KW-0472">Membrane</keyword>
<keyword evidence="1" id="KW-1133">Transmembrane helix</keyword>
<proteinExistence type="predicted"/>
<reference evidence="2 3" key="1">
    <citation type="submission" date="2024-06" db="EMBL/GenBank/DDBJ databases">
        <title>Genomic Encyclopedia of Type Strains, Phase V (KMG-V): Genome sequencing to study the core and pangenomes of soil and plant-associated prokaryotes.</title>
        <authorList>
            <person name="Whitman W."/>
        </authorList>
    </citation>
    <scope>NUCLEOTIDE SEQUENCE [LARGE SCALE GENOMIC DNA]</scope>
    <source>
        <strain evidence="2 3">NE40</strain>
    </source>
</reference>